<sequence length="232" mass="27103">MIKKNKFIILGLVCNVPIITSFFVSCKIAKKPTWKLNKNYSFYNKNFINAQFDDDNIQVEDESNLKIIGNYQNSYNISREQLLEIFSSFNLKLTDYGKSFTSTEMFEKLREIVGKKVIVPGKYFQSLAAGRKTFEELMKNDPELTKIFTGTLPDITKFNNYYSVSNFWEIRYQFLPPSNEKQSFLWLRATFYHTDNTHIDRSVSENVHINRHDVGVPVGPAFYCKIDGFKTK</sequence>
<keyword evidence="4" id="KW-1185">Reference proteome</keyword>
<dbReference type="KEGG" id="mhyv:MHSN_03225"/>
<dbReference type="Proteomes" id="UP000264882">
    <property type="component" value="Chromosome"/>
</dbReference>
<gene>
    <name evidence="2" type="ORF">MHSN_03225</name>
    <name evidence="3" type="ORF">NMG93_03450</name>
</gene>
<organism evidence="2 4">
    <name type="scientific">Metamycoplasma hyosynoviae</name>
    <dbReference type="NCBI Taxonomy" id="29559"/>
    <lineage>
        <taxon>Bacteria</taxon>
        <taxon>Bacillati</taxon>
        <taxon>Mycoplasmatota</taxon>
        <taxon>Mycoplasmoidales</taxon>
        <taxon>Metamycoplasmataceae</taxon>
        <taxon>Metamycoplasma</taxon>
    </lineage>
</organism>
<evidence type="ECO:0000313" key="3">
    <source>
        <dbReference type="EMBL" id="UTO25901.1"/>
    </source>
</evidence>
<accession>A0A4P1QGM1</accession>
<protein>
    <recommendedName>
        <fullName evidence="5">Lipoprotein</fullName>
    </recommendedName>
</protein>
<keyword evidence="1" id="KW-0812">Transmembrane</keyword>
<evidence type="ECO:0000256" key="1">
    <source>
        <dbReference type="SAM" id="Phobius"/>
    </source>
</evidence>
<evidence type="ECO:0000313" key="2">
    <source>
        <dbReference type="EMBL" id="ASI54162.1"/>
    </source>
</evidence>
<dbReference type="PROSITE" id="PS51257">
    <property type="entry name" value="PROKAR_LIPOPROTEIN"/>
    <property type="match status" value="1"/>
</dbReference>
<evidence type="ECO:0000313" key="4">
    <source>
        <dbReference type="Proteomes" id="UP000264882"/>
    </source>
</evidence>
<dbReference type="RefSeq" id="WP_119863981.1">
    <property type="nucleotide sequence ID" value="NZ_CP008748.1"/>
</dbReference>
<dbReference type="EMBL" id="CP101127">
    <property type="protein sequence ID" value="UTO25901.1"/>
    <property type="molecule type" value="Genomic_DNA"/>
</dbReference>
<evidence type="ECO:0008006" key="5">
    <source>
        <dbReference type="Google" id="ProtNLM"/>
    </source>
</evidence>
<keyword evidence="1" id="KW-0472">Membrane</keyword>
<proteinExistence type="predicted"/>
<keyword evidence="1" id="KW-1133">Transmembrane helix</keyword>
<dbReference type="Proteomes" id="UP001059349">
    <property type="component" value="Chromosome"/>
</dbReference>
<dbReference type="AlphaFoldDB" id="A0A4P1QGM1"/>
<feature type="transmembrane region" description="Helical" evidence="1">
    <location>
        <begin position="7"/>
        <end position="25"/>
    </location>
</feature>
<dbReference type="GeneID" id="75105537"/>
<reference evidence="3" key="2">
    <citation type="submission" date="2022-07" db="EMBL/GenBank/DDBJ databases">
        <title>Complete genome of Mycoplasma hyosynoviae B1.</title>
        <authorList>
            <person name="Spergser J."/>
        </authorList>
    </citation>
    <scope>NUCLEOTIDE SEQUENCE</scope>
    <source>
        <strain evidence="3">B1</strain>
    </source>
</reference>
<name>A0A4P1QGM1_9BACT</name>
<dbReference type="EMBL" id="CP008748">
    <property type="protein sequence ID" value="ASI54162.1"/>
    <property type="molecule type" value="Genomic_DNA"/>
</dbReference>
<reference evidence="2 4" key="1">
    <citation type="submission" date="2014-06" db="EMBL/GenBank/DDBJ databases">
        <title>The Whole Genome Sequence of Mycoplasma hyosynoviae strain ATCC 27095.</title>
        <authorList>
            <person name="Calcutt M.J."/>
            <person name="Foecking M.F."/>
        </authorList>
    </citation>
    <scope>NUCLEOTIDE SEQUENCE [LARGE SCALE GENOMIC DNA]</scope>
    <source>
        <strain evidence="2 4">M60</strain>
    </source>
</reference>